<dbReference type="Pfam" id="PF00365">
    <property type="entry name" value="PFK"/>
    <property type="match status" value="1"/>
</dbReference>
<dbReference type="GO" id="GO:0003872">
    <property type="term" value="F:6-phosphofructokinase activity"/>
    <property type="evidence" value="ECO:0007669"/>
    <property type="project" value="UniProtKB-EC"/>
</dbReference>
<dbReference type="PANTHER" id="PTHR13697:SF4">
    <property type="entry name" value="ATP-DEPENDENT 6-PHOSPHOFRUCTOKINASE"/>
    <property type="match status" value="1"/>
</dbReference>
<dbReference type="InterPro" id="IPR000023">
    <property type="entry name" value="Phosphofructokinase_dom"/>
</dbReference>
<evidence type="ECO:0000256" key="1">
    <source>
        <dbReference type="ARBA" id="ARBA00001946"/>
    </source>
</evidence>
<evidence type="ECO:0000256" key="8">
    <source>
        <dbReference type="ARBA" id="ARBA00022723"/>
    </source>
</evidence>
<comment type="subcellular location">
    <subcellularLocation>
        <location evidence="3 15">Cytoplasm</location>
    </subcellularLocation>
</comment>
<dbReference type="NCBIfam" id="TIGR02482">
    <property type="entry name" value="PFKA_ATP"/>
    <property type="match status" value="1"/>
</dbReference>
<keyword evidence="8 15" id="KW-0479">Metal-binding</keyword>
<keyword evidence="12 15" id="KW-0460">Magnesium</keyword>
<evidence type="ECO:0000256" key="10">
    <source>
        <dbReference type="ARBA" id="ARBA00022777"/>
    </source>
</evidence>
<dbReference type="EC" id="2.7.1.11" evidence="15"/>
<evidence type="ECO:0000256" key="11">
    <source>
        <dbReference type="ARBA" id="ARBA00022840"/>
    </source>
</evidence>
<dbReference type="PIRSF" id="PIRSF000532">
    <property type="entry name" value="ATP_PFK_prok"/>
    <property type="match status" value="1"/>
</dbReference>
<feature type="binding site" evidence="15">
    <location>
        <position position="11"/>
    </location>
    <ligand>
        <name>ATP</name>
        <dbReference type="ChEBI" id="CHEBI:30616"/>
    </ligand>
</feature>
<dbReference type="InterPro" id="IPR012828">
    <property type="entry name" value="PFKA_ATP_prok"/>
</dbReference>
<dbReference type="EMBL" id="JBHSAC010000026">
    <property type="protein sequence ID" value="MFC3931780.1"/>
    <property type="molecule type" value="Genomic_DNA"/>
</dbReference>
<organism evidence="17 18">
    <name type="scientific">Streptococcus dentapri</name>
    <dbReference type="NCBI Taxonomy" id="573564"/>
    <lineage>
        <taxon>Bacteria</taxon>
        <taxon>Bacillati</taxon>
        <taxon>Bacillota</taxon>
        <taxon>Bacilli</taxon>
        <taxon>Lactobacillales</taxon>
        <taxon>Streptococcaceae</taxon>
        <taxon>Streptococcus</taxon>
    </lineage>
</organism>
<feature type="binding site" description="in other chain" evidence="15">
    <location>
        <begin position="251"/>
        <end position="254"/>
    </location>
    <ligand>
        <name>substrate</name>
        <note>ligand shared between dimeric partners</note>
    </ligand>
</feature>
<evidence type="ECO:0000256" key="13">
    <source>
        <dbReference type="ARBA" id="ARBA00023152"/>
    </source>
</evidence>
<dbReference type="InterPro" id="IPR022953">
    <property type="entry name" value="ATP_PFK"/>
</dbReference>
<feature type="binding site" evidence="15">
    <location>
        <position position="245"/>
    </location>
    <ligand>
        <name>substrate</name>
        <note>ligand shared between dimeric partners</note>
    </ligand>
</feature>
<dbReference type="Proteomes" id="UP001595901">
    <property type="component" value="Unassembled WGS sequence"/>
</dbReference>
<evidence type="ECO:0000256" key="12">
    <source>
        <dbReference type="ARBA" id="ARBA00022842"/>
    </source>
</evidence>
<keyword evidence="11 15" id="KW-0067">ATP-binding</keyword>
<dbReference type="PANTHER" id="PTHR13697">
    <property type="entry name" value="PHOSPHOFRUCTOKINASE"/>
    <property type="match status" value="1"/>
</dbReference>
<gene>
    <name evidence="15 17" type="primary">pfkA</name>
    <name evidence="17" type="ORF">ACFOSE_03115</name>
</gene>
<feature type="binding site" description="in other chain" evidence="15">
    <location>
        <begin position="169"/>
        <end position="171"/>
    </location>
    <ligand>
        <name>substrate</name>
        <note>ligand shared between dimeric partners</note>
    </ligand>
</feature>
<dbReference type="Gene3D" id="3.40.50.450">
    <property type="match status" value="1"/>
</dbReference>
<dbReference type="InterPro" id="IPR012003">
    <property type="entry name" value="ATP_PFK_prok-type"/>
</dbReference>
<keyword evidence="7 15" id="KW-0808">Transferase</keyword>
<keyword evidence="10 15" id="KW-0418">Kinase</keyword>
<evidence type="ECO:0000256" key="15">
    <source>
        <dbReference type="HAMAP-Rule" id="MF_00339"/>
    </source>
</evidence>
<feature type="binding site" description="in other chain" evidence="15">
    <location>
        <begin position="214"/>
        <end position="216"/>
    </location>
    <ligand>
        <name>ADP</name>
        <dbReference type="ChEBI" id="CHEBI:456216"/>
        <note>allosteric activator; ligand shared between dimeric partners</note>
    </ligand>
</feature>
<feature type="binding site" evidence="15">
    <location>
        <position position="162"/>
    </location>
    <ligand>
        <name>substrate</name>
        <note>ligand shared between dimeric partners</note>
    </ligand>
</feature>
<feature type="domain" description="Phosphofructokinase" evidence="16">
    <location>
        <begin position="3"/>
        <end position="277"/>
    </location>
</feature>
<evidence type="ECO:0000313" key="17">
    <source>
        <dbReference type="EMBL" id="MFC3931780.1"/>
    </source>
</evidence>
<proteinExistence type="inferred from homology"/>
<comment type="cofactor">
    <cofactor evidence="1 15">
        <name>Mg(2+)</name>
        <dbReference type="ChEBI" id="CHEBI:18420"/>
    </cofactor>
</comment>
<evidence type="ECO:0000256" key="5">
    <source>
        <dbReference type="ARBA" id="ARBA00022490"/>
    </source>
</evidence>
<evidence type="ECO:0000256" key="2">
    <source>
        <dbReference type="ARBA" id="ARBA00002659"/>
    </source>
</evidence>
<keyword evidence="18" id="KW-1185">Reference proteome</keyword>
<name>A0ABV8D059_9STRE</name>
<accession>A0ABV8D059</accession>
<feature type="binding site" description="in other chain" evidence="15">
    <location>
        <begin position="185"/>
        <end position="187"/>
    </location>
    <ligand>
        <name>ADP</name>
        <dbReference type="ChEBI" id="CHEBI:456216"/>
        <note>allosteric activator; ligand shared between dimeric partners</note>
    </ligand>
</feature>
<dbReference type="SUPFAM" id="SSF53784">
    <property type="entry name" value="Phosphofructokinase"/>
    <property type="match status" value="1"/>
</dbReference>
<evidence type="ECO:0000256" key="4">
    <source>
        <dbReference type="ARBA" id="ARBA00004679"/>
    </source>
</evidence>
<keyword evidence="6 15" id="KW-0021">Allosteric enzyme</keyword>
<dbReference type="Gene3D" id="3.40.50.460">
    <property type="entry name" value="Phosphofructokinase domain"/>
    <property type="match status" value="1"/>
</dbReference>
<feature type="active site" description="Proton acceptor" evidence="15">
    <location>
        <position position="127"/>
    </location>
</feature>
<comment type="subunit">
    <text evidence="15">Homotetramer.</text>
</comment>
<evidence type="ECO:0000256" key="6">
    <source>
        <dbReference type="ARBA" id="ARBA00022533"/>
    </source>
</evidence>
<evidence type="ECO:0000256" key="9">
    <source>
        <dbReference type="ARBA" id="ARBA00022741"/>
    </source>
</evidence>
<comment type="caution">
    <text evidence="17">The sequence shown here is derived from an EMBL/GenBank/DDBJ whole genome shotgun (WGS) entry which is preliminary data.</text>
</comment>
<evidence type="ECO:0000313" key="18">
    <source>
        <dbReference type="Proteomes" id="UP001595901"/>
    </source>
</evidence>
<comment type="similarity">
    <text evidence="15">Belongs to the phosphofructokinase type A (PFKA) family. ATP-dependent PFK group I subfamily. Prokaryotic clade 'B1' sub-subfamily.</text>
</comment>
<dbReference type="HAMAP" id="MF_00339">
    <property type="entry name" value="Phosphofructokinase_I_B1"/>
    <property type="match status" value="1"/>
</dbReference>
<comment type="caution">
    <text evidence="15">Lacks conserved residue(s) required for the propagation of feature annotation.</text>
</comment>
<feature type="binding site" evidence="15">
    <location>
        <begin position="102"/>
        <end position="105"/>
    </location>
    <ligand>
        <name>ATP</name>
        <dbReference type="ChEBI" id="CHEBI:30616"/>
    </ligand>
</feature>
<feature type="binding site" description="in other chain" evidence="15">
    <location>
        <begin position="125"/>
        <end position="127"/>
    </location>
    <ligand>
        <name>substrate</name>
        <note>ligand shared between dimeric partners</note>
    </ligand>
</feature>
<feature type="binding site" description="in other chain" evidence="15">
    <location>
        <position position="154"/>
    </location>
    <ligand>
        <name>ADP</name>
        <dbReference type="ChEBI" id="CHEBI:456216"/>
        <note>allosteric activator; ligand shared between dimeric partners</note>
    </ligand>
</feature>
<keyword evidence="5 15" id="KW-0963">Cytoplasm</keyword>
<dbReference type="NCBIfam" id="NF002872">
    <property type="entry name" value="PRK03202.1"/>
    <property type="match status" value="1"/>
</dbReference>
<feature type="binding site" description="in other chain" evidence="15">
    <location>
        <position position="223"/>
    </location>
    <ligand>
        <name>substrate</name>
        <note>ligand shared between dimeric partners</note>
    </ligand>
</feature>
<dbReference type="InterPro" id="IPR035966">
    <property type="entry name" value="PKF_sf"/>
</dbReference>
<dbReference type="RefSeq" id="WP_380430371.1">
    <property type="nucleotide sequence ID" value="NZ_JBHSAC010000026.1"/>
</dbReference>
<comment type="activity regulation">
    <text evidence="15">Allosterically activated by ADP and other diphosphonucleosides, and allosterically inhibited by phosphoenolpyruvate.</text>
</comment>
<evidence type="ECO:0000256" key="14">
    <source>
        <dbReference type="ARBA" id="ARBA00048070"/>
    </source>
</evidence>
<comment type="pathway">
    <text evidence="4 15">Carbohydrate degradation; glycolysis; D-glyceraldehyde 3-phosphate and glycerone phosphate from D-glucose: step 3/4.</text>
</comment>
<evidence type="ECO:0000256" key="3">
    <source>
        <dbReference type="ARBA" id="ARBA00004496"/>
    </source>
</evidence>
<keyword evidence="13 15" id="KW-0324">Glycolysis</keyword>
<feature type="binding site" evidence="15">
    <location>
        <begin position="21"/>
        <end position="25"/>
    </location>
    <ligand>
        <name>ADP</name>
        <dbReference type="ChEBI" id="CHEBI:456216"/>
        <note>allosteric activator; ligand shared between dimeric partners</note>
    </ligand>
</feature>
<comment type="catalytic activity">
    <reaction evidence="14 15">
        <text>beta-D-fructose 6-phosphate + ATP = beta-D-fructose 1,6-bisphosphate + ADP + H(+)</text>
        <dbReference type="Rhea" id="RHEA:16109"/>
        <dbReference type="ChEBI" id="CHEBI:15378"/>
        <dbReference type="ChEBI" id="CHEBI:30616"/>
        <dbReference type="ChEBI" id="CHEBI:32966"/>
        <dbReference type="ChEBI" id="CHEBI:57634"/>
        <dbReference type="ChEBI" id="CHEBI:456216"/>
        <dbReference type="EC" id="2.7.1.11"/>
    </reaction>
</comment>
<sequence>MKRIAVLTSGGDAPGMNAAIRAVVRKAIAEGMEVFGINRGYAGMVEGDIFQFDTQGVTNIINRGGTFLQSARYPEFATLEGQLKGIEQLKNKGIEGVVVIGGDGSYHGAMRLTEHGFPAVGLPGTIDNDIVGTDYTIGFDTAVTTAADALDKIRDTAYSHGRTFVVEVMGRNAGDIALWSGIATGADQIIVPEEDFTFKDVVAKVKDGYENKGKKRHIIVLAEGVMKAEEFAAKMKEAGDTSDLRTIDLGHIVRGGTPSVRDRVLASWMGAHAVELLKEGRGGLAIGIHNESLVESPILGTAEEGALFSLDGDKIIVNNPHKARLDFADLARDLTY</sequence>
<comment type="function">
    <text evidence="2 15">Catalyzes the phosphorylation of D-fructose 6-phosphate to fructose 1,6-bisphosphate by ATP, the first committing step of glycolysis.</text>
</comment>
<dbReference type="PRINTS" id="PR00476">
    <property type="entry name" value="PHFRCTKINASE"/>
</dbReference>
<reference evidence="18" key="1">
    <citation type="journal article" date="2019" name="Int. J. Syst. Evol. Microbiol.">
        <title>The Global Catalogue of Microorganisms (GCM) 10K type strain sequencing project: providing services to taxonomists for standard genome sequencing and annotation.</title>
        <authorList>
            <consortium name="The Broad Institute Genomics Platform"/>
            <consortium name="The Broad Institute Genome Sequencing Center for Infectious Disease"/>
            <person name="Wu L."/>
            <person name="Ma J."/>
        </authorList>
    </citation>
    <scope>NUCLEOTIDE SEQUENCE [LARGE SCALE GENOMIC DNA]</scope>
    <source>
        <strain evidence="18">CCUG 58728</strain>
    </source>
</reference>
<keyword evidence="9 15" id="KW-0547">Nucleotide-binding</keyword>
<evidence type="ECO:0000256" key="7">
    <source>
        <dbReference type="ARBA" id="ARBA00022679"/>
    </source>
</evidence>
<feature type="binding site" evidence="15">
    <location>
        <position position="103"/>
    </location>
    <ligand>
        <name>Mg(2+)</name>
        <dbReference type="ChEBI" id="CHEBI:18420"/>
        <note>catalytic</note>
    </ligand>
</feature>
<protein>
    <recommendedName>
        <fullName evidence="15">ATP-dependent 6-phosphofructokinase</fullName>
        <shortName evidence="15">ATP-PFK</shortName>
        <shortName evidence="15">Phosphofructokinase</shortName>
        <ecNumber evidence="15">2.7.1.11</ecNumber>
    </recommendedName>
    <alternativeName>
        <fullName evidence="15">Phosphohexokinase</fullName>
    </alternativeName>
</protein>
<feature type="binding site" evidence="15">
    <location>
        <begin position="72"/>
        <end position="73"/>
    </location>
    <ligand>
        <name>ATP</name>
        <dbReference type="ChEBI" id="CHEBI:30616"/>
    </ligand>
</feature>
<evidence type="ECO:0000259" key="16">
    <source>
        <dbReference type="Pfam" id="PF00365"/>
    </source>
</evidence>